<reference evidence="2 3" key="1">
    <citation type="submission" date="2023-01" db="EMBL/GenBank/DDBJ databases">
        <title>Analysis of 21 Apiospora genomes using comparative genomics revels a genus with tremendous synthesis potential of carbohydrate active enzymes and secondary metabolites.</title>
        <authorList>
            <person name="Sorensen T."/>
        </authorList>
    </citation>
    <scope>NUCLEOTIDE SEQUENCE [LARGE SCALE GENOMIC DNA]</scope>
    <source>
        <strain evidence="2 3">CBS 20057</strain>
    </source>
</reference>
<name>A0ABR1R2B3_9PEZI</name>
<keyword evidence="3" id="KW-1185">Reference proteome</keyword>
<accession>A0ABR1R2B3</accession>
<feature type="region of interest" description="Disordered" evidence="1">
    <location>
        <begin position="1"/>
        <end position="53"/>
    </location>
</feature>
<evidence type="ECO:0000313" key="2">
    <source>
        <dbReference type="EMBL" id="KAK7996151.1"/>
    </source>
</evidence>
<organism evidence="2 3">
    <name type="scientific">Apiospora marii</name>
    <dbReference type="NCBI Taxonomy" id="335849"/>
    <lineage>
        <taxon>Eukaryota</taxon>
        <taxon>Fungi</taxon>
        <taxon>Dikarya</taxon>
        <taxon>Ascomycota</taxon>
        <taxon>Pezizomycotina</taxon>
        <taxon>Sordariomycetes</taxon>
        <taxon>Xylariomycetidae</taxon>
        <taxon>Amphisphaeriales</taxon>
        <taxon>Apiosporaceae</taxon>
        <taxon>Apiospora</taxon>
    </lineage>
</organism>
<gene>
    <name evidence="2" type="ORF">PG991_015618</name>
</gene>
<comment type="caution">
    <text evidence="2">The sequence shown here is derived from an EMBL/GenBank/DDBJ whole genome shotgun (WGS) entry which is preliminary data.</text>
</comment>
<proteinExistence type="predicted"/>
<sequence length="101" mass="11333">MLVSRDSTSPRKPRGEPWDDQPPIGHNQDFVNRPQEPCQSKRDIRSATRTPQGPCRAFSSKFLVRESGTAIQPLQKPLLSEAVPSTASHRHNFAEIALPFE</sequence>
<protein>
    <submittedName>
        <fullName evidence="2">Uncharacterized protein</fullName>
    </submittedName>
</protein>
<dbReference type="Proteomes" id="UP001396898">
    <property type="component" value="Unassembled WGS sequence"/>
</dbReference>
<evidence type="ECO:0000256" key="1">
    <source>
        <dbReference type="SAM" id="MobiDB-lite"/>
    </source>
</evidence>
<dbReference type="EMBL" id="JAQQWI010000022">
    <property type="protein sequence ID" value="KAK7996151.1"/>
    <property type="molecule type" value="Genomic_DNA"/>
</dbReference>
<evidence type="ECO:0000313" key="3">
    <source>
        <dbReference type="Proteomes" id="UP001396898"/>
    </source>
</evidence>